<dbReference type="GO" id="GO:0006355">
    <property type="term" value="P:regulation of DNA-templated transcription"/>
    <property type="evidence" value="ECO:0007669"/>
    <property type="project" value="InterPro"/>
</dbReference>
<dbReference type="AlphaFoldDB" id="A0A150J9U9"/>
<dbReference type="InterPro" id="IPR005467">
    <property type="entry name" value="His_kinase_dom"/>
</dbReference>
<dbReference type="SMART" id="SM00091">
    <property type="entry name" value="PAS"/>
    <property type="match status" value="2"/>
</dbReference>
<organism evidence="9 10">
    <name type="scientific">Candidatus Methanofastidiosum methylothiophilum</name>
    <dbReference type="NCBI Taxonomy" id="1705564"/>
    <lineage>
        <taxon>Archaea</taxon>
        <taxon>Methanobacteriati</taxon>
        <taxon>Methanobacteriota</taxon>
        <taxon>Stenosarchaea group</taxon>
        <taxon>Candidatus Methanofastidiosia</taxon>
        <taxon>Candidatus Methanofastidiosales</taxon>
        <taxon>Candidatus Methanofastidiosaceae</taxon>
        <taxon>Candidatus Methanofastidiosum</taxon>
    </lineage>
</organism>
<evidence type="ECO:0000259" key="7">
    <source>
        <dbReference type="PROSITE" id="PS50112"/>
    </source>
</evidence>
<dbReference type="CDD" id="cd00130">
    <property type="entry name" value="PAS"/>
    <property type="match status" value="2"/>
</dbReference>
<dbReference type="InterPro" id="IPR036890">
    <property type="entry name" value="HATPase_C_sf"/>
</dbReference>
<dbReference type="PANTHER" id="PTHR43304">
    <property type="entry name" value="PHYTOCHROME-LIKE PROTEIN CPH1"/>
    <property type="match status" value="1"/>
</dbReference>
<dbReference type="InterPro" id="IPR000014">
    <property type="entry name" value="PAS"/>
</dbReference>
<proteinExistence type="predicted"/>
<dbReference type="InterPro" id="IPR000700">
    <property type="entry name" value="PAS-assoc_C"/>
</dbReference>
<evidence type="ECO:0000256" key="5">
    <source>
        <dbReference type="ARBA" id="ARBA00022777"/>
    </source>
</evidence>
<dbReference type="SMART" id="SM00086">
    <property type="entry name" value="PAC"/>
    <property type="match status" value="2"/>
</dbReference>
<dbReference type="InterPro" id="IPR003594">
    <property type="entry name" value="HATPase_dom"/>
</dbReference>
<feature type="domain" description="Histidine kinase" evidence="6">
    <location>
        <begin position="286"/>
        <end position="479"/>
    </location>
</feature>
<dbReference type="InterPro" id="IPR001610">
    <property type="entry name" value="PAC"/>
</dbReference>
<dbReference type="InterPro" id="IPR052162">
    <property type="entry name" value="Sensor_kinase/Photoreceptor"/>
</dbReference>
<evidence type="ECO:0000256" key="2">
    <source>
        <dbReference type="ARBA" id="ARBA00012438"/>
    </source>
</evidence>
<dbReference type="SUPFAM" id="SSF55874">
    <property type="entry name" value="ATPase domain of HSP90 chaperone/DNA topoisomerase II/histidine kinase"/>
    <property type="match status" value="1"/>
</dbReference>
<dbReference type="NCBIfam" id="TIGR00229">
    <property type="entry name" value="sensory_box"/>
    <property type="match status" value="2"/>
</dbReference>
<dbReference type="EC" id="2.7.13.3" evidence="2"/>
<accession>A0A150J9U9</accession>
<dbReference type="Gene3D" id="3.30.450.20">
    <property type="entry name" value="PAS domain"/>
    <property type="match status" value="2"/>
</dbReference>
<dbReference type="Gene3D" id="3.30.565.10">
    <property type="entry name" value="Histidine kinase-like ATPase, C-terminal domain"/>
    <property type="match status" value="1"/>
</dbReference>
<feature type="domain" description="PAC" evidence="8">
    <location>
        <begin position="218"/>
        <end position="275"/>
    </location>
</feature>
<evidence type="ECO:0000259" key="6">
    <source>
        <dbReference type="PROSITE" id="PS50109"/>
    </source>
</evidence>
<dbReference type="PROSITE" id="PS50112">
    <property type="entry name" value="PAS"/>
    <property type="match status" value="2"/>
</dbReference>
<feature type="domain" description="PAS" evidence="7">
    <location>
        <begin position="17"/>
        <end position="87"/>
    </location>
</feature>
<feature type="domain" description="PAS" evidence="7">
    <location>
        <begin position="143"/>
        <end position="213"/>
    </location>
</feature>
<dbReference type="PROSITE" id="PS50113">
    <property type="entry name" value="PAC"/>
    <property type="match status" value="1"/>
</dbReference>
<comment type="catalytic activity">
    <reaction evidence="1">
        <text>ATP + protein L-histidine = ADP + protein N-phospho-L-histidine.</text>
        <dbReference type="EC" id="2.7.13.3"/>
    </reaction>
</comment>
<dbReference type="PRINTS" id="PR00344">
    <property type="entry name" value="BCTRLSENSOR"/>
</dbReference>
<dbReference type="InterPro" id="IPR013767">
    <property type="entry name" value="PAS_fold"/>
</dbReference>
<dbReference type="Pfam" id="PF02518">
    <property type="entry name" value="HATPase_c"/>
    <property type="match status" value="1"/>
</dbReference>
<sequence length="479" mass="54984">MNTNEELLKQCEEIKKENIVFRLLTENSIDILFLLDTEANFIYLSNSFEKETEYFKEEMIGKNIKNILTTESYGKAISRLKKWKNNEISLPTYEIQIITKKNTVQDYEVTTFPIFESGKLKFISGIARNISYKKLIEKKIIESENFYRTLAENSQDVIWITDMKGKFTYVSPSVMRLRGYTPEEVMKQTLADVIRPGSLPQVLENYALLYDEEKEEILKTQMPLCEVEQPCKDGSTVWTEVTIKVLFDDKGKKIGILGVSRDISERKKSQEIIVKLNDTLKLLNKILRHDIANNLTVILMSLEMLKTEDTPLKEKAIKSVYKSVNLIERIRELENAIPSGRETKKYNLKDVIEDISNEYKNIKFNISGNCNVLADSALIYVIENIVRNASIHGKTERIDFDLSQSENKCILKVSDFGIGIPDSIKDKIFDEGFSYGENLSSGLGLFIAKKTIERYGGEIHYEKNEPKGAVFVMTLNKVG</sequence>
<dbReference type="SUPFAM" id="SSF55785">
    <property type="entry name" value="PYP-like sensor domain (PAS domain)"/>
    <property type="match status" value="2"/>
</dbReference>
<dbReference type="PANTHER" id="PTHR43304:SF1">
    <property type="entry name" value="PAC DOMAIN-CONTAINING PROTEIN"/>
    <property type="match status" value="1"/>
</dbReference>
<dbReference type="PATRIC" id="fig|1706433.3.peg.1350"/>
<dbReference type="GO" id="GO:0004673">
    <property type="term" value="F:protein histidine kinase activity"/>
    <property type="evidence" value="ECO:0007669"/>
    <property type="project" value="UniProtKB-EC"/>
</dbReference>
<dbReference type="PROSITE" id="PS50109">
    <property type="entry name" value="HIS_KIN"/>
    <property type="match status" value="1"/>
</dbReference>
<evidence type="ECO:0000313" key="10">
    <source>
        <dbReference type="Proteomes" id="UP000092420"/>
    </source>
</evidence>
<reference evidence="9 10" key="1">
    <citation type="journal article" date="2016" name="ISME J.">
        <title>Chasing the elusive Euryarchaeota class WSA2: genomes reveal a uniquely fastidious methyl-reducing methanogen.</title>
        <authorList>
            <person name="Nobu M.K."/>
            <person name="Narihiro T."/>
            <person name="Kuroda K."/>
            <person name="Mei R."/>
            <person name="Liu W.T."/>
        </authorList>
    </citation>
    <scope>NUCLEOTIDE SEQUENCE [LARGE SCALE GENOMIC DNA]</scope>
    <source>
        <strain evidence="9">ADurb1013_Bin02101</strain>
    </source>
</reference>
<evidence type="ECO:0000313" key="9">
    <source>
        <dbReference type="EMBL" id="KYC53981.1"/>
    </source>
</evidence>
<dbReference type="Proteomes" id="UP000092420">
    <property type="component" value="Unassembled WGS sequence"/>
</dbReference>
<protein>
    <recommendedName>
        <fullName evidence="2">histidine kinase</fullName>
        <ecNumber evidence="2">2.7.13.3</ecNumber>
    </recommendedName>
</protein>
<evidence type="ECO:0000256" key="3">
    <source>
        <dbReference type="ARBA" id="ARBA00022553"/>
    </source>
</evidence>
<evidence type="ECO:0000256" key="4">
    <source>
        <dbReference type="ARBA" id="ARBA00022679"/>
    </source>
</evidence>
<evidence type="ECO:0000256" key="1">
    <source>
        <dbReference type="ARBA" id="ARBA00000085"/>
    </source>
</evidence>
<keyword evidence="5 9" id="KW-0418">Kinase</keyword>
<dbReference type="InterPro" id="IPR035965">
    <property type="entry name" value="PAS-like_dom_sf"/>
</dbReference>
<dbReference type="Pfam" id="PF00989">
    <property type="entry name" value="PAS"/>
    <property type="match status" value="1"/>
</dbReference>
<dbReference type="EMBL" id="LNJB01000020">
    <property type="protein sequence ID" value="KYC53981.1"/>
    <property type="molecule type" value="Genomic_DNA"/>
</dbReference>
<dbReference type="Pfam" id="PF13426">
    <property type="entry name" value="PAS_9"/>
    <property type="match status" value="1"/>
</dbReference>
<comment type="caution">
    <text evidence="9">The sequence shown here is derived from an EMBL/GenBank/DDBJ whole genome shotgun (WGS) entry which is preliminary data.</text>
</comment>
<keyword evidence="3" id="KW-0597">Phosphoprotein</keyword>
<evidence type="ECO:0000259" key="8">
    <source>
        <dbReference type="PROSITE" id="PS50113"/>
    </source>
</evidence>
<keyword evidence="4" id="KW-0808">Transferase</keyword>
<name>A0A150J9U9_9EURY</name>
<dbReference type="SMART" id="SM00387">
    <property type="entry name" value="HATPase_c"/>
    <property type="match status" value="1"/>
</dbReference>
<gene>
    <name evidence="9" type="ORF">AN188_01337</name>
</gene>
<dbReference type="InterPro" id="IPR004358">
    <property type="entry name" value="Sig_transdc_His_kin-like_C"/>
</dbReference>